<dbReference type="Proteomes" id="UP001377692">
    <property type="component" value="Unassembled WGS sequence"/>
</dbReference>
<name>A0ABU8R3U5_9PSED</name>
<gene>
    <name evidence="1" type="ORF">V7V80_07620</name>
</gene>
<evidence type="ECO:0000313" key="1">
    <source>
        <dbReference type="EMBL" id="MEJ5904545.1"/>
    </source>
</evidence>
<protein>
    <submittedName>
        <fullName evidence="1">Uncharacterized protein</fullName>
    </submittedName>
</protein>
<sequence>MWKKKLKLNGGDTLHSGRHYQKGSMAEEDVYEYTILNAQGEVVGWVERRDETDYKGTQRQSLVQRDANRNIVVDEHWGRD</sequence>
<dbReference type="RefSeq" id="WP_186703470.1">
    <property type="nucleotide sequence ID" value="NZ_JABWRY020000001.1"/>
</dbReference>
<accession>A0ABU8R3U5</accession>
<reference evidence="1 2" key="1">
    <citation type="submission" date="2024-02" db="EMBL/GenBank/DDBJ databases">
        <title>Identification of pathogenicity and growth-promoting functions of Pseudomonas putida variants.</title>
        <authorList>
            <person name="Sun J."/>
        </authorList>
    </citation>
    <scope>NUCLEOTIDE SEQUENCE [LARGE SCALE GENOMIC DNA]</scope>
    <source>
        <strain evidence="1 2">A04</strain>
    </source>
</reference>
<comment type="caution">
    <text evidence="1">The sequence shown here is derived from an EMBL/GenBank/DDBJ whole genome shotgun (WGS) entry which is preliminary data.</text>
</comment>
<dbReference type="EMBL" id="JBBHLD010000004">
    <property type="protein sequence ID" value="MEJ5904545.1"/>
    <property type="molecule type" value="Genomic_DNA"/>
</dbReference>
<evidence type="ECO:0000313" key="2">
    <source>
        <dbReference type="Proteomes" id="UP001377692"/>
    </source>
</evidence>
<keyword evidence="2" id="KW-1185">Reference proteome</keyword>
<proteinExistence type="predicted"/>
<organism evidence="1 2">
    <name type="scientific">Pseudomonas kermanshahensis</name>
    <dbReference type="NCBI Taxonomy" id="2745482"/>
    <lineage>
        <taxon>Bacteria</taxon>
        <taxon>Pseudomonadati</taxon>
        <taxon>Pseudomonadota</taxon>
        <taxon>Gammaproteobacteria</taxon>
        <taxon>Pseudomonadales</taxon>
        <taxon>Pseudomonadaceae</taxon>
        <taxon>Pseudomonas</taxon>
    </lineage>
</organism>